<comment type="caution">
    <text evidence="6">The sequence shown here is derived from an EMBL/GenBank/DDBJ whole genome shotgun (WGS) entry which is preliminary data.</text>
</comment>
<keyword evidence="1" id="KW-0805">Transcription regulation</keyword>
<proteinExistence type="predicted"/>
<evidence type="ECO:0000259" key="5">
    <source>
        <dbReference type="PROSITE" id="PS50977"/>
    </source>
</evidence>
<dbReference type="PROSITE" id="PS50977">
    <property type="entry name" value="HTH_TETR_2"/>
    <property type="match status" value="1"/>
</dbReference>
<dbReference type="SUPFAM" id="SSF46689">
    <property type="entry name" value="Homeodomain-like"/>
    <property type="match status" value="1"/>
</dbReference>
<dbReference type="RefSeq" id="WP_307432913.1">
    <property type="nucleotide sequence ID" value="NZ_JAUSVK010000001.1"/>
</dbReference>
<sequence>MPAGREALLAAARRAFASQGFDAADVRSIAAEANVSPNLVRVHFGNKAALWEACLDAIVSESRPVMEAIRRIATDPSRALAERLRETILRGGEFYAAHPDVRDFVTRSSTDMPERAERLNTLLLTPAYESSRELFAAGIEAGIIRSSHPALFFALVTAALNQPPAFPALLNRLAPEIDIASARDRMIETVVATLLHLSPVDPSDQPQQRSRA</sequence>
<protein>
    <submittedName>
        <fullName evidence="6">AcrR family transcriptional regulator</fullName>
    </submittedName>
</protein>
<dbReference type="Gene3D" id="1.10.357.10">
    <property type="entry name" value="Tetracycline Repressor, domain 2"/>
    <property type="match status" value="1"/>
</dbReference>
<reference evidence="6 7" key="1">
    <citation type="submission" date="2023-07" db="EMBL/GenBank/DDBJ databases">
        <title>Genomic Encyclopedia of Type Strains, Phase IV (KMG-IV): sequencing the most valuable type-strain genomes for metagenomic binning, comparative biology and taxonomic classification.</title>
        <authorList>
            <person name="Goeker M."/>
        </authorList>
    </citation>
    <scope>NUCLEOTIDE SEQUENCE [LARGE SCALE GENOMIC DNA]</scope>
    <source>
        <strain evidence="6 7">DSM 5896</strain>
    </source>
</reference>
<name>A0ABU0FJY7_9HYPH</name>
<feature type="DNA-binding region" description="H-T-H motif" evidence="4">
    <location>
        <begin position="25"/>
        <end position="44"/>
    </location>
</feature>
<evidence type="ECO:0000313" key="6">
    <source>
        <dbReference type="EMBL" id="MDQ0394928.1"/>
    </source>
</evidence>
<gene>
    <name evidence="6" type="ORF">J3R73_004720</name>
</gene>
<dbReference type="Proteomes" id="UP001237448">
    <property type="component" value="Unassembled WGS sequence"/>
</dbReference>
<keyword evidence="7" id="KW-1185">Reference proteome</keyword>
<dbReference type="Pfam" id="PF00440">
    <property type="entry name" value="TetR_N"/>
    <property type="match status" value="1"/>
</dbReference>
<evidence type="ECO:0000256" key="1">
    <source>
        <dbReference type="ARBA" id="ARBA00023015"/>
    </source>
</evidence>
<dbReference type="InterPro" id="IPR050109">
    <property type="entry name" value="HTH-type_TetR-like_transc_reg"/>
</dbReference>
<dbReference type="SUPFAM" id="SSF48498">
    <property type="entry name" value="Tetracyclin repressor-like, C-terminal domain"/>
    <property type="match status" value="1"/>
</dbReference>
<evidence type="ECO:0000256" key="4">
    <source>
        <dbReference type="PROSITE-ProRule" id="PRU00335"/>
    </source>
</evidence>
<keyword evidence="2 4" id="KW-0238">DNA-binding</keyword>
<dbReference type="PRINTS" id="PR00455">
    <property type="entry name" value="HTHTETR"/>
</dbReference>
<dbReference type="InterPro" id="IPR001647">
    <property type="entry name" value="HTH_TetR"/>
</dbReference>
<keyword evidence="3" id="KW-0804">Transcription</keyword>
<organism evidence="6 7">
    <name type="scientific">Labrys monachus</name>
    <dbReference type="NCBI Taxonomy" id="217067"/>
    <lineage>
        <taxon>Bacteria</taxon>
        <taxon>Pseudomonadati</taxon>
        <taxon>Pseudomonadota</taxon>
        <taxon>Alphaproteobacteria</taxon>
        <taxon>Hyphomicrobiales</taxon>
        <taxon>Xanthobacteraceae</taxon>
        <taxon>Labrys</taxon>
    </lineage>
</organism>
<evidence type="ECO:0000256" key="3">
    <source>
        <dbReference type="ARBA" id="ARBA00023163"/>
    </source>
</evidence>
<dbReference type="PANTHER" id="PTHR30055:SF234">
    <property type="entry name" value="HTH-TYPE TRANSCRIPTIONAL REGULATOR BETI"/>
    <property type="match status" value="1"/>
</dbReference>
<evidence type="ECO:0000313" key="7">
    <source>
        <dbReference type="Proteomes" id="UP001237448"/>
    </source>
</evidence>
<dbReference type="InterPro" id="IPR036271">
    <property type="entry name" value="Tet_transcr_reg_TetR-rel_C_sf"/>
</dbReference>
<feature type="domain" description="HTH tetR-type" evidence="5">
    <location>
        <begin position="2"/>
        <end position="62"/>
    </location>
</feature>
<dbReference type="EMBL" id="JAUSVK010000001">
    <property type="protein sequence ID" value="MDQ0394928.1"/>
    <property type="molecule type" value="Genomic_DNA"/>
</dbReference>
<dbReference type="PANTHER" id="PTHR30055">
    <property type="entry name" value="HTH-TYPE TRANSCRIPTIONAL REGULATOR RUTR"/>
    <property type="match status" value="1"/>
</dbReference>
<evidence type="ECO:0000256" key="2">
    <source>
        <dbReference type="ARBA" id="ARBA00023125"/>
    </source>
</evidence>
<dbReference type="InterPro" id="IPR009057">
    <property type="entry name" value="Homeodomain-like_sf"/>
</dbReference>
<accession>A0ABU0FJY7</accession>